<keyword evidence="16" id="KW-0594">Phospholipid biosynthesis</keyword>
<evidence type="ECO:0000256" key="5">
    <source>
        <dbReference type="ARBA" id="ARBA00010185"/>
    </source>
</evidence>
<evidence type="ECO:0000256" key="8">
    <source>
        <dbReference type="ARBA" id="ARBA00022475"/>
    </source>
</evidence>
<accession>N0DYH0</accession>
<feature type="transmembrane region" description="Helical" evidence="20">
    <location>
        <begin position="149"/>
        <end position="169"/>
    </location>
</feature>
<dbReference type="GO" id="GO:0005886">
    <property type="term" value="C:plasma membrane"/>
    <property type="evidence" value="ECO:0007669"/>
    <property type="project" value="UniProtKB-SubCell"/>
</dbReference>
<evidence type="ECO:0000256" key="19">
    <source>
        <dbReference type="SAM" id="MobiDB-lite"/>
    </source>
</evidence>
<dbReference type="UniPathway" id="UPA00557">
    <property type="reaction ID" value="UER00614"/>
</dbReference>
<evidence type="ECO:0000256" key="2">
    <source>
        <dbReference type="ARBA" id="ARBA00004651"/>
    </source>
</evidence>
<evidence type="ECO:0000256" key="6">
    <source>
        <dbReference type="ARBA" id="ARBA00012487"/>
    </source>
</evidence>
<evidence type="ECO:0000256" key="7">
    <source>
        <dbReference type="ARBA" id="ARBA00019373"/>
    </source>
</evidence>
<evidence type="ECO:0000256" key="15">
    <source>
        <dbReference type="ARBA" id="ARBA00023136"/>
    </source>
</evidence>
<keyword evidence="11 18" id="KW-0812">Transmembrane</keyword>
<keyword evidence="14" id="KW-0443">Lipid metabolism</keyword>
<dbReference type="eggNOG" id="COG0575">
    <property type="taxonomic scope" value="Bacteria"/>
</dbReference>
<proteinExistence type="inferred from homology"/>
<evidence type="ECO:0000256" key="10">
    <source>
        <dbReference type="ARBA" id="ARBA00022679"/>
    </source>
</evidence>
<evidence type="ECO:0000256" key="13">
    <source>
        <dbReference type="ARBA" id="ARBA00022989"/>
    </source>
</evidence>
<evidence type="ECO:0000256" key="14">
    <source>
        <dbReference type="ARBA" id="ARBA00023098"/>
    </source>
</evidence>
<dbReference type="HOGENOM" id="CLU_037294_0_0_11"/>
<feature type="transmembrane region" description="Helical" evidence="20">
    <location>
        <begin position="286"/>
        <end position="304"/>
    </location>
</feature>
<name>N0DYH0_9MICO</name>
<keyword evidence="17" id="KW-1208">Phospholipid metabolism</keyword>
<dbReference type="OrthoDB" id="9799199at2"/>
<comment type="caution">
    <text evidence="21">The sequence shown here is derived from an EMBL/GenBank/DDBJ whole genome shotgun (WGS) entry which is preliminary data.</text>
</comment>
<comment type="pathway">
    <text evidence="3 18">Phospholipid metabolism; CDP-diacylglycerol biosynthesis; CDP-diacylglycerol from sn-glycerol 3-phosphate: step 3/3.</text>
</comment>
<reference evidence="21 22" key="1">
    <citation type="journal article" date="2013" name="ISME J.">
        <title>A metabolic model for members of the genus Tetrasphaera involved in enhanced biological phosphorus removal.</title>
        <authorList>
            <person name="Kristiansen R."/>
            <person name="Nguyen H.T.T."/>
            <person name="Saunders A.M."/>
            <person name="Nielsen J.L."/>
            <person name="Wimmer R."/>
            <person name="Le V.Q."/>
            <person name="McIlroy S.J."/>
            <person name="Petrovski S."/>
            <person name="Seviour R.J."/>
            <person name="Calteau A."/>
            <person name="Nielsen K.L."/>
            <person name="Nielsen P.H."/>
        </authorList>
    </citation>
    <scope>NUCLEOTIDE SEQUENCE [LARGE SCALE GENOMIC DNA]</scope>
    <source>
        <strain evidence="21 22">Lp2</strain>
    </source>
</reference>
<comment type="pathway">
    <text evidence="4">Lipid metabolism.</text>
</comment>
<dbReference type="STRING" id="1193181.BN10_1590029"/>
<feature type="transmembrane region" description="Helical" evidence="20">
    <location>
        <begin position="239"/>
        <end position="259"/>
    </location>
</feature>
<feature type="transmembrane region" description="Helical" evidence="20">
    <location>
        <begin position="120"/>
        <end position="137"/>
    </location>
</feature>
<dbReference type="InterPro" id="IPR000374">
    <property type="entry name" value="PC_trans"/>
</dbReference>
<dbReference type="PANTHER" id="PTHR46382">
    <property type="entry name" value="PHOSPHATIDATE CYTIDYLYLTRANSFERASE"/>
    <property type="match status" value="1"/>
</dbReference>
<evidence type="ECO:0000256" key="12">
    <source>
        <dbReference type="ARBA" id="ARBA00022695"/>
    </source>
</evidence>
<evidence type="ECO:0000256" key="17">
    <source>
        <dbReference type="ARBA" id="ARBA00023264"/>
    </source>
</evidence>
<dbReference type="PANTHER" id="PTHR46382:SF1">
    <property type="entry name" value="PHOSPHATIDATE CYTIDYLYLTRANSFERASE"/>
    <property type="match status" value="1"/>
</dbReference>
<keyword evidence="15 20" id="KW-0472">Membrane</keyword>
<keyword evidence="12 18" id="KW-0548">Nucleotidyltransferase</keyword>
<protein>
    <recommendedName>
        <fullName evidence="7 18">Phosphatidate cytidylyltransferase</fullName>
        <ecNumber evidence="6 18">2.7.7.41</ecNumber>
    </recommendedName>
</protein>
<comment type="catalytic activity">
    <reaction evidence="1 18">
        <text>a 1,2-diacyl-sn-glycero-3-phosphate + CTP + H(+) = a CDP-1,2-diacyl-sn-glycerol + diphosphate</text>
        <dbReference type="Rhea" id="RHEA:16229"/>
        <dbReference type="ChEBI" id="CHEBI:15378"/>
        <dbReference type="ChEBI" id="CHEBI:33019"/>
        <dbReference type="ChEBI" id="CHEBI:37563"/>
        <dbReference type="ChEBI" id="CHEBI:58332"/>
        <dbReference type="ChEBI" id="CHEBI:58608"/>
        <dbReference type="EC" id="2.7.7.41"/>
    </reaction>
</comment>
<feature type="transmembrane region" description="Helical" evidence="20">
    <location>
        <begin position="215"/>
        <end position="233"/>
    </location>
</feature>
<organism evidence="21 22">
    <name type="scientific">Phycicoccus elongatus Lp2</name>
    <dbReference type="NCBI Taxonomy" id="1193181"/>
    <lineage>
        <taxon>Bacteria</taxon>
        <taxon>Bacillati</taxon>
        <taxon>Actinomycetota</taxon>
        <taxon>Actinomycetes</taxon>
        <taxon>Micrococcales</taxon>
        <taxon>Intrasporangiaceae</taxon>
        <taxon>Phycicoccus</taxon>
    </lineage>
</organism>
<feature type="transmembrane region" description="Helical" evidence="20">
    <location>
        <begin position="45"/>
        <end position="63"/>
    </location>
</feature>
<dbReference type="GO" id="GO:0004605">
    <property type="term" value="F:phosphatidate cytidylyltransferase activity"/>
    <property type="evidence" value="ECO:0007669"/>
    <property type="project" value="UniProtKB-EC"/>
</dbReference>
<keyword evidence="22" id="KW-1185">Reference proteome</keyword>
<keyword evidence="13 20" id="KW-1133">Transmembrane helix</keyword>
<evidence type="ECO:0000313" key="22">
    <source>
        <dbReference type="Proteomes" id="UP000013167"/>
    </source>
</evidence>
<feature type="transmembrane region" description="Helical" evidence="20">
    <location>
        <begin position="97"/>
        <end position="114"/>
    </location>
</feature>
<dbReference type="RefSeq" id="WP_010852030.1">
    <property type="nucleotide sequence ID" value="NZ_HF570956.1"/>
</dbReference>
<feature type="compositionally biased region" description="Polar residues" evidence="19">
    <location>
        <begin position="1"/>
        <end position="13"/>
    </location>
</feature>
<keyword evidence="8" id="KW-1003">Cell membrane</keyword>
<sequence>MSQGPETTTSDQPSDVVVDPTGPADDAPSTPEVAAPRKSRAGRDLPAAIGVGVGLGALVLASLLIRKEFFLPLLVVAICLGAWEMRRALQSARINAPIVPILLGAVSMLMAAYVRGAEALAITFGLTATGIIVWRAAEGARGALRDIGGGLFVAFYPCLIAGFASLLLAEPDGHLRIVFFVLVTVFSDIGGYAVGVLFGKHPMAPSVSPKKSWEGFAGAVVVCTIVGATSMHYMLGGRWWVGAVIGAVAAAVATIGDLIESSLKRDLGVKDMGNLLPGHGGIMDRLDSLVLTLPVIWGLLWWLAPAAG</sequence>
<dbReference type="Pfam" id="PF01148">
    <property type="entry name" value="CTP_transf_1"/>
    <property type="match status" value="1"/>
</dbReference>
<feature type="transmembrane region" description="Helical" evidence="20">
    <location>
        <begin position="175"/>
        <end position="194"/>
    </location>
</feature>
<dbReference type="AlphaFoldDB" id="N0DYH0"/>
<keyword evidence="9" id="KW-0444">Lipid biosynthesis</keyword>
<evidence type="ECO:0000256" key="16">
    <source>
        <dbReference type="ARBA" id="ARBA00023209"/>
    </source>
</evidence>
<dbReference type="EMBL" id="CAIZ01000067">
    <property type="protein sequence ID" value="CCH69377.1"/>
    <property type="molecule type" value="Genomic_DNA"/>
</dbReference>
<evidence type="ECO:0000256" key="11">
    <source>
        <dbReference type="ARBA" id="ARBA00022692"/>
    </source>
</evidence>
<feature type="region of interest" description="Disordered" evidence="19">
    <location>
        <begin position="1"/>
        <end position="39"/>
    </location>
</feature>
<evidence type="ECO:0000256" key="20">
    <source>
        <dbReference type="SAM" id="Phobius"/>
    </source>
</evidence>
<evidence type="ECO:0000256" key="3">
    <source>
        <dbReference type="ARBA" id="ARBA00005119"/>
    </source>
</evidence>
<dbReference type="EC" id="2.7.7.41" evidence="6 18"/>
<gene>
    <name evidence="21" type="ORF">BN10_1590029</name>
</gene>
<evidence type="ECO:0000256" key="18">
    <source>
        <dbReference type="RuleBase" id="RU003938"/>
    </source>
</evidence>
<dbReference type="GO" id="GO:0016024">
    <property type="term" value="P:CDP-diacylglycerol biosynthetic process"/>
    <property type="evidence" value="ECO:0007669"/>
    <property type="project" value="UniProtKB-UniPathway"/>
</dbReference>
<evidence type="ECO:0000256" key="1">
    <source>
        <dbReference type="ARBA" id="ARBA00001698"/>
    </source>
</evidence>
<evidence type="ECO:0000313" key="21">
    <source>
        <dbReference type="EMBL" id="CCH69377.1"/>
    </source>
</evidence>
<dbReference type="Proteomes" id="UP000013167">
    <property type="component" value="Unassembled WGS sequence"/>
</dbReference>
<evidence type="ECO:0000256" key="9">
    <source>
        <dbReference type="ARBA" id="ARBA00022516"/>
    </source>
</evidence>
<comment type="similarity">
    <text evidence="5 18">Belongs to the CDS family.</text>
</comment>
<keyword evidence="10 18" id="KW-0808">Transferase</keyword>
<comment type="subcellular location">
    <subcellularLocation>
        <location evidence="2">Cell membrane</location>
        <topology evidence="2">Multi-pass membrane protein</topology>
    </subcellularLocation>
</comment>
<evidence type="ECO:0000256" key="4">
    <source>
        <dbReference type="ARBA" id="ARBA00005189"/>
    </source>
</evidence>
<feature type="transmembrane region" description="Helical" evidence="20">
    <location>
        <begin position="69"/>
        <end position="85"/>
    </location>
</feature>
<dbReference type="PROSITE" id="PS01315">
    <property type="entry name" value="CDS"/>
    <property type="match status" value="1"/>
</dbReference>